<dbReference type="GO" id="GO:0005634">
    <property type="term" value="C:nucleus"/>
    <property type="evidence" value="ECO:0007669"/>
    <property type="project" value="TreeGrafter"/>
</dbReference>
<evidence type="ECO:0000313" key="5">
    <source>
        <dbReference type="Proteomes" id="UP001415857"/>
    </source>
</evidence>
<dbReference type="Pfam" id="PF04504">
    <property type="entry name" value="GeBP-like_DBD"/>
    <property type="match status" value="1"/>
</dbReference>
<reference evidence="4 5" key="1">
    <citation type="journal article" date="2024" name="Plant J.">
        <title>Genome sequences and population genomics reveal climatic adaptation and genomic divergence between two closely related sweetgum species.</title>
        <authorList>
            <person name="Xu W.Q."/>
            <person name="Ren C.Q."/>
            <person name="Zhang X.Y."/>
            <person name="Comes H.P."/>
            <person name="Liu X.H."/>
            <person name="Li Y.G."/>
            <person name="Kettle C.J."/>
            <person name="Jalonen R."/>
            <person name="Gaisberger H."/>
            <person name="Ma Y.Z."/>
            <person name="Qiu Y.X."/>
        </authorList>
    </citation>
    <scope>NUCLEOTIDE SEQUENCE [LARGE SCALE GENOMIC DNA]</scope>
    <source>
        <strain evidence="4">Hangzhou</strain>
    </source>
</reference>
<dbReference type="AlphaFoldDB" id="A0AAP0RIB5"/>
<organism evidence="4 5">
    <name type="scientific">Liquidambar formosana</name>
    <name type="common">Formosan gum</name>
    <dbReference type="NCBI Taxonomy" id="63359"/>
    <lineage>
        <taxon>Eukaryota</taxon>
        <taxon>Viridiplantae</taxon>
        <taxon>Streptophyta</taxon>
        <taxon>Embryophyta</taxon>
        <taxon>Tracheophyta</taxon>
        <taxon>Spermatophyta</taxon>
        <taxon>Magnoliopsida</taxon>
        <taxon>eudicotyledons</taxon>
        <taxon>Gunneridae</taxon>
        <taxon>Pentapetalae</taxon>
        <taxon>Saxifragales</taxon>
        <taxon>Altingiaceae</taxon>
        <taxon>Liquidambar</taxon>
    </lineage>
</organism>
<comment type="similarity">
    <text evidence="1">Belongs to the GeBP family.</text>
</comment>
<evidence type="ECO:0000313" key="4">
    <source>
        <dbReference type="EMBL" id="KAK9278489.1"/>
    </source>
</evidence>
<accession>A0AAP0RIB5</accession>
<feature type="domain" description="Glabrous enhancer-binding protein-like DBD" evidence="3">
    <location>
        <begin position="180"/>
        <end position="273"/>
    </location>
</feature>
<feature type="compositionally biased region" description="Low complexity" evidence="2">
    <location>
        <begin position="93"/>
        <end position="109"/>
    </location>
</feature>
<name>A0AAP0RIB5_LIQFO</name>
<proteinExistence type="inferred from homology"/>
<dbReference type="PANTHER" id="PTHR31662">
    <property type="entry name" value="BNAANNG10740D PROTEIN-RELATED"/>
    <property type="match status" value="1"/>
</dbReference>
<comment type="caution">
    <text evidence="4">The sequence shown here is derived from an EMBL/GenBank/DDBJ whole genome shotgun (WGS) entry which is preliminary data.</text>
</comment>
<evidence type="ECO:0000259" key="3">
    <source>
        <dbReference type="Pfam" id="PF04504"/>
    </source>
</evidence>
<dbReference type="InterPro" id="IPR007592">
    <property type="entry name" value="GEBP"/>
</dbReference>
<keyword evidence="5" id="KW-1185">Reference proteome</keyword>
<feature type="compositionally biased region" description="Acidic residues" evidence="2">
    <location>
        <begin position="20"/>
        <end position="82"/>
    </location>
</feature>
<sequence>MAPKRHIPLEDPSAASASSSEEEESVGQEEEEEEEDDVVEGGESENEDEEGNDVVEGESENNEEGDDVVEEGESEDEEDEGVESPVKKSTVISAPSAQPQSSSDAVSDSESGHSAYDFTIKPIVPKPLDDSAKPKKPAPLLPAKRAQPNENESTPNKKAKALKGDEDDQTAGIVKGYGIQRLWSEDDEMAILKGMIDYQSETGTDPIADKGAFYKFIEKSLRVEVSQTQLIDKIRKLKKKYQNNVKKGRNGEDPVFPKPHDCKSFEFSKKIWGGVGGDGNNAVDDHVNNKNITRKSANANAHVVLALSKQEGVAKMVRSNGESKGEKPEEFGSLYFNMNEWVEMGQVFNLGTSFVKEGITLIDGSKAKELDEKWKKLKVDHMELHLKRVDLIREQTALILDAMKSSES</sequence>
<gene>
    <name evidence="4" type="ORF">L1049_028055</name>
</gene>
<evidence type="ECO:0000256" key="1">
    <source>
        <dbReference type="ARBA" id="ARBA00010820"/>
    </source>
</evidence>
<dbReference type="EMBL" id="JBBPBK010000009">
    <property type="protein sequence ID" value="KAK9278489.1"/>
    <property type="molecule type" value="Genomic_DNA"/>
</dbReference>
<dbReference type="InterPro" id="IPR053932">
    <property type="entry name" value="GeBP-like_DBD"/>
</dbReference>
<dbReference type="PANTHER" id="PTHR31662:SF33">
    <property type="entry name" value="DNA-BINDING STOREKEEPER PROTEIN TRANSCRIPTIONAL REGULATOR-LIKE PROTEIN"/>
    <property type="match status" value="1"/>
</dbReference>
<feature type="region of interest" description="Disordered" evidence="2">
    <location>
        <begin position="1"/>
        <end position="167"/>
    </location>
</feature>
<dbReference type="Proteomes" id="UP001415857">
    <property type="component" value="Unassembled WGS sequence"/>
</dbReference>
<protein>
    <recommendedName>
        <fullName evidence="3">Glabrous enhancer-binding protein-like DBD domain-containing protein</fullName>
    </recommendedName>
</protein>
<dbReference type="GO" id="GO:0006355">
    <property type="term" value="P:regulation of DNA-templated transcription"/>
    <property type="evidence" value="ECO:0007669"/>
    <property type="project" value="InterPro"/>
</dbReference>
<evidence type="ECO:0000256" key="2">
    <source>
        <dbReference type="SAM" id="MobiDB-lite"/>
    </source>
</evidence>